<comment type="catalytic activity">
    <reaction evidence="2">
        <text>2 GTP = 3',3'-c-di-GMP + 2 diphosphate</text>
        <dbReference type="Rhea" id="RHEA:24898"/>
        <dbReference type="ChEBI" id="CHEBI:33019"/>
        <dbReference type="ChEBI" id="CHEBI:37565"/>
        <dbReference type="ChEBI" id="CHEBI:58805"/>
        <dbReference type="EC" id="2.7.7.65"/>
    </reaction>
</comment>
<dbReference type="RefSeq" id="WP_082476268.1">
    <property type="nucleotide sequence ID" value="NZ_JACHBU010000001.1"/>
</dbReference>
<dbReference type="Gene3D" id="3.30.450.20">
    <property type="entry name" value="PAS domain"/>
    <property type="match status" value="1"/>
</dbReference>
<dbReference type="CDD" id="cd01949">
    <property type="entry name" value="GGDEF"/>
    <property type="match status" value="1"/>
</dbReference>
<dbReference type="EMBL" id="JACHBU010000001">
    <property type="protein sequence ID" value="MBB6507204.1"/>
    <property type="molecule type" value="Genomic_DNA"/>
</dbReference>
<accession>A0A7X0JHE7</accession>
<evidence type="ECO:0000256" key="2">
    <source>
        <dbReference type="ARBA" id="ARBA00034247"/>
    </source>
</evidence>
<reference evidence="4 5" key="1">
    <citation type="submission" date="2020-08" db="EMBL/GenBank/DDBJ databases">
        <title>The Agave Microbiome: Exploring the role of microbial communities in plant adaptations to desert environments.</title>
        <authorList>
            <person name="Partida-Martinez L.P."/>
        </authorList>
    </citation>
    <scope>NUCLEOTIDE SEQUENCE [LARGE SCALE GENOMIC DNA]</scope>
    <source>
        <strain evidence="4 5">AS3.12</strain>
    </source>
</reference>
<proteinExistence type="predicted"/>
<dbReference type="FunFam" id="3.30.70.270:FF:000001">
    <property type="entry name" value="Diguanylate cyclase domain protein"/>
    <property type="match status" value="1"/>
</dbReference>
<gene>
    <name evidence="4" type="ORF">F4695_000523</name>
</gene>
<dbReference type="InterPro" id="IPR043128">
    <property type="entry name" value="Rev_trsase/Diguanyl_cyclase"/>
</dbReference>
<dbReference type="Gene3D" id="3.30.70.270">
    <property type="match status" value="1"/>
</dbReference>
<dbReference type="SUPFAM" id="SSF55073">
    <property type="entry name" value="Nucleotide cyclase"/>
    <property type="match status" value="1"/>
</dbReference>
<comment type="caution">
    <text evidence="4">The sequence shown here is derived from an EMBL/GenBank/DDBJ whole genome shotgun (WGS) entry which is preliminary data.</text>
</comment>
<dbReference type="InterPro" id="IPR029787">
    <property type="entry name" value="Nucleotide_cyclase"/>
</dbReference>
<protein>
    <recommendedName>
        <fullName evidence="1">diguanylate cyclase</fullName>
        <ecNumber evidence="1">2.7.7.65</ecNumber>
    </recommendedName>
</protein>
<dbReference type="GO" id="GO:0052621">
    <property type="term" value="F:diguanylate cyclase activity"/>
    <property type="evidence" value="ECO:0007669"/>
    <property type="project" value="UniProtKB-EC"/>
</dbReference>
<evidence type="ECO:0000313" key="5">
    <source>
        <dbReference type="Proteomes" id="UP000585437"/>
    </source>
</evidence>
<name>A0A7X0JHE7_9HYPH</name>
<dbReference type="InterPro" id="IPR000160">
    <property type="entry name" value="GGDEF_dom"/>
</dbReference>
<evidence type="ECO:0000256" key="1">
    <source>
        <dbReference type="ARBA" id="ARBA00012528"/>
    </source>
</evidence>
<feature type="domain" description="GGDEF" evidence="3">
    <location>
        <begin position="175"/>
        <end position="307"/>
    </location>
</feature>
<dbReference type="AlphaFoldDB" id="A0A7X0JHE7"/>
<evidence type="ECO:0000259" key="3">
    <source>
        <dbReference type="PROSITE" id="PS50887"/>
    </source>
</evidence>
<dbReference type="EC" id="2.7.7.65" evidence="1"/>
<dbReference type="PROSITE" id="PS50887">
    <property type="entry name" value="GGDEF"/>
    <property type="match status" value="1"/>
</dbReference>
<dbReference type="InterPro" id="IPR050469">
    <property type="entry name" value="Diguanylate_Cyclase"/>
</dbReference>
<evidence type="ECO:0000313" key="4">
    <source>
        <dbReference type="EMBL" id="MBB6507204.1"/>
    </source>
</evidence>
<dbReference type="NCBIfam" id="TIGR00254">
    <property type="entry name" value="GGDEF"/>
    <property type="match status" value="1"/>
</dbReference>
<keyword evidence="5" id="KW-1185">Reference proteome</keyword>
<sequence>MALNDDATLRQMAGLMEVAGVLIAVFDQDDRLRFANRAFRDAWCLDETDSPLWSEMMRRNFLSARGTVIKATDFETWLRSTLSRRGKTGFRAYETDLHDGRWLWMTETMQPNGWMLCVASDITSMRPDERTLRQDRDDAIRVSQIDELTGIPSRRFAMAKIDDLLRSQGGAPSQPAGCLAVLDIDNFKYINDRFGHSVGDAVLKDFAKTLHSHVRKTDVLGRVGGEEFVLILPNASPENALTIVGKMLEAVRHSRPVAEQQSFRYTFSAGIASGDSGDSAADLYRRADLALYAAKMRGRNQVCLDPETRLGRITAAV</sequence>
<organism evidence="4 5">
    <name type="scientific">Rhizobium soli</name>
    <dbReference type="NCBI Taxonomy" id="424798"/>
    <lineage>
        <taxon>Bacteria</taxon>
        <taxon>Pseudomonadati</taxon>
        <taxon>Pseudomonadota</taxon>
        <taxon>Alphaproteobacteria</taxon>
        <taxon>Hyphomicrobiales</taxon>
        <taxon>Rhizobiaceae</taxon>
        <taxon>Rhizobium/Agrobacterium group</taxon>
        <taxon>Rhizobium</taxon>
    </lineage>
</organism>
<dbReference type="PANTHER" id="PTHR45138">
    <property type="entry name" value="REGULATORY COMPONENTS OF SENSORY TRANSDUCTION SYSTEM"/>
    <property type="match status" value="1"/>
</dbReference>
<dbReference type="Proteomes" id="UP000585437">
    <property type="component" value="Unassembled WGS sequence"/>
</dbReference>
<dbReference type="Pfam" id="PF00990">
    <property type="entry name" value="GGDEF"/>
    <property type="match status" value="1"/>
</dbReference>
<dbReference type="PANTHER" id="PTHR45138:SF9">
    <property type="entry name" value="DIGUANYLATE CYCLASE DGCM-RELATED"/>
    <property type="match status" value="1"/>
</dbReference>
<dbReference type="SMART" id="SM00267">
    <property type="entry name" value="GGDEF"/>
    <property type="match status" value="1"/>
</dbReference>